<feature type="transmembrane region" description="Helical" evidence="1">
    <location>
        <begin position="301"/>
        <end position="320"/>
    </location>
</feature>
<feature type="transmembrane region" description="Helical" evidence="1">
    <location>
        <begin position="198"/>
        <end position="219"/>
    </location>
</feature>
<proteinExistence type="predicted"/>
<feature type="transmembrane region" description="Helical" evidence="1">
    <location>
        <begin position="340"/>
        <end position="362"/>
    </location>
</feature>
<dbReference type="InterPro" id="IPR012429">
    <property type="entry name" value="HGSNAT_cat"/>
</dbReference>
<keyword evidence="4" id="KW-1185">Reference proteome</keyword>
<keyword evidence="3" id="KW-0012">Acyltransferase</keyword>
<evidence type="ECO:0000313" key="4">
    <source>
        <dbReference type="Proteomes" id="UP000184420"/>
    </source>
</evidence>
<reference evidence="3 4" key="1">
    <citation type="submission" date="2016-11" db="EMBL/GenBank/DDBJ databases">
        <authorList>
            <person name="Jaros S."/>
            <person name="Januszkiewicz K."/>
            <person name="Wedrychowicz H."/>
        </authorList>
    </citation>
    <scope>NUCLEOTIDE SEQUENCE [LARGE SCALE GENOMIC DNA]</scope>
    <source>
        <strain evidence="3 4">DSM 27406</strain>
    </source>
</reference>
<sequence>MTTTTKPRLLSLDFFRGLTVAAMIMVNNPGSWSYVYPPLEHSKWNGCTPTDLIFPFFLFIVGVSVPYAMGTKKEDPAQHRSLISHALRRAVTLILIGLALRLIFKFDFANLRFPGVLQRIGLVFGIIAVLYIKCSLRTLKWVFAAALIGYYLLMTAVPVPGVGPANLEPETNLGAWLDRLVFTTHHLWASSKTWDPEGLLGTIPAVGTGIFGILVGSWLRRKDKEDAVKVSWLFVYGFFSIVLALIWDLFFPINKSLWTSSFVLYTGGWATVGLAACYWLIDVQQRTRYLTPMVAFGRNAITAYILSALVPKLMSLIPVGDLSLQAWLNEKVWNNIFTPYNASLAAALFLVFLIWIPMAVMYRRNIIIKI</sequence>
<feature type="transmembrane region" description="Helical" evidence="1">
    <location>
        <begin position="116"/>
        <end position="134"/>
    </location>
</feature>
<keyword evidence="1" id="KW-1133">Transmembrane helix</keyword>
<evidence type="ECO:0000256" key="1">
    <source>
        <dbReference type="SAM" id="Phobius"/>
    </source>
</evidence>
<keyword evidence="3" id="KW-0808">Transferase</keyword>
<feature type="transmembrane region" description="Helical" evidence="1">
    <location>
        <begin position="141"/>
        <end position="159"/>
    </location>
</feature>
<feature type="transmembrane region" description="Helical" evidence="1">
    <location>
        <begin position="231"/>
        <end position="250"/>
    </location>
</feature>
<evidence type="ECO:0000313" key="3">
    <source>
        <dbReference type="EMBL" id="SHL43562.1"/>
    </source>
</evidence>
<dbReference type="Pfam" id="PF07786">
    <property type="entry name" value="HGSNAT_cat"/>
    <property type="match status" value="1"/>
</dbReference>
<gene>
    <name evidence="3" type="ORF">SAMN05444266_103331</name>
</gene>
<feature type="transmembrane region" description="Helical" evidence="1">
    <location>
        <begin position="262"/>
        <end position="281"/>
    </location>
</feature>
<dbReference type="PANTHER" id="PTHR31061">
    <property type="entry name" value="LD22376P"/>
    <property type="match status" value="1"/>
</dbReference>
<protein>
    <submittedName>
        <fullName evidence="3">Predicted acyltransferase</fullName>
    </submittedName>
</protein>
<dbReference type="RefSeq" id="WP_073080111.1">
    <property type="nucleotide sequence ID" value="NZ_FRBL01000003.1"/>
</dbReference>
<feature type="transmembrane region" description="Helical" evidence="1">
    <location>
        <begin position="12"/>
        <end position="32"/>
    </location>
</feature>
<feature type="transmembrane region" description="Helical" evidence="1">
    <location>
        <begin position="52"/>
        <end position="70"/>
    </location>
</feature>
<feature type="transmembrane region" description="Helical" evidence="1">
    <location>
        <begin position="82"/>
        <end position="104"/>
    </location>
</feature>
<name>A0A1M7ALA1_9BACT</name>
<dbReference type="EMBL" id="FRBL01000003">
    <property type="protein sequence ID" value="SHL43562.1"/>
    <property type="molecule type" value="Genomic_DNA"/>
</dbReference>
<dbReference type="STRING" id="1419482.SAMN05444266_103331"/>
<feature type="domain" description="Heparan-alpha-glucosaminide N-acetyltransferase catalytic" evidence="2">
    <location>
        <begin position="8"/>
        <end position="236"/>
    </location>
</feature>
<dbReference type="Proteomes" id="UP000184420">
    <property type="component" value="Unassembled WGS sequence"/>
</dbReference>
<dbReference type="PANTHER" id="PTHR31061:SF24">
    <property type="entry name" value="LD22376P"/>
    <property type="match status" value="1"/>
</dbReference>
<dbReference type="OrthoDB" id="9788724at2"/>
<evidence type="ECO:0000259" key="2">
    <source>
        <dbReference type="Pfam" id="PF07786"/>
    </source>
</evidence>
<keyword evidence="1" id="KW-0472">Membrane</keyword>
<dbReference type="GO" id="GO:0016746">
    <property type="term" value="F:acyltransferase activity"/>
    <property type="evidence" value="ECO:0007669"/>
    <property type="project" value="UniProtKB-KW"/>
</dbReference>
<dbReference type="AlphaFoldDB" id="A0A1M7ALA1"/>
<accession>A0A1M7ALA1</accession>
<keyword evidence="1" id="KW-0812">Transmembrane</keyword>
<organism evidence="3 4">
    <name type="scientific">Chitinophaga jiangningensis</name>
    <dbReference type="NCBI Taxonomy" id="1419482"/>
    <lineage>
        <taxon>Bacteria</taxon>
        <taxon>Pseudomonadati</taxon>
        <taxon>Bacteroidota</taxon>
        <taxon>Chitinophagia</taxon>
        <taxon>Chitinophagales</taxon>
        <taxon>Chitinophagaceae</taxon>
        <taxon>Chitinophaga</taxon>
    </lineage>
</organism>